<sequence length="350" mass="41347">MSDIKHIQHARLAKEFLEGIKYFYDFKTKILTKYAISDMDYFKKLQSDILKVQNIEELKTIRKKLMSVGMKSVGNFMIFEKFYDFLINNANALKISELKTLKEDLLVNFLYEKSLQNKSSSIILYKTMLGDLFRFLDKKCGYAFDFSLRGMKFNKESSLPVFLPETKFLNFIEYLKNHHFKKDFDKKNRLILLIVALSGCRSAEVRNLKLSDFKITRTTDGEEYYSLKLRGKGNKERMAAIKKQSIQEPLKEWLECDLRKRKYNQEFLFCSTISKNDTTKYFLKKTLKELNLKQEKCGLHMLRHSFASFVYERTKDITLTQNLLGHSSIETTKIYVHSTTDFSKQVINLF</sequence>
<dbReference type="InterPro" id="IPR050090">
    <property type="entry name" value="Tyrosine_recombinase_XerCD"/>
</dbReference>
<protein>
    <submittedName>
        <fullName evidence="4">Site-specific integrase</fullName>
    </submittedName>
</protein>
<dbReference type="Pfam" id="PF18644">
    <property type="entry name" value="Phage_int_SAM_6"/>
    <property type="match status" value="1"/>
</dbReference>
<gene>
    <name evidence="3" type="ORF">Q5I04_08415</name>
    <name evidence="4" type="ORF">Q5I06_08320</name>
</gene>
<dbReference type="PANTHER" id="PTHR30349">
    <property type="entry name" value="PHAGE INTEGRASE-RELATED"/>
    <property type="match status" value="1"/>
</dbReference>
<evidence type="ECO:0000259" key="2">
    <source>
        <dbReference type="PROSITE" id="PS51898"/>
    </source>
</evidence>
<dbReference type="CDD" id="cd00397">
    <property type="entry name" value="DNA_BRE_C"/>
    <property type="match status" value="1"/>
</dbReference>
<evidence type="ECO:0000256" key="1">
    <source>
        <dbReference type="ARBA" id="ARBA00023172"/>
    </source>
</evidence>
<dbReference type="RefSeq" id="WP_305517765.1">
    <property type="nucleotide sequence ID" value="NZ_JAUPEV010000018.1"/>
</dbReference>
<reference evidence="4 6" key="1">
    <citation type="submission" date="2023-07" db="EMBL/GenBank/DDBJ databases">
        <title>Unpublished Manusciprt.</title>
        <authorList>
            <person name="Aydin F."/>
            <person name="Tarhane S."/>
            <person name="Saticioglu I.B."/>
            <person name="Karakaya E."/>
            <person name="Abay S."/>
            <person name="Guran O."/>
            <person name="Bozkurt E."/>
            <person name="Uzum N."/>
            <person name="Olgun K."/>
            <person name="Jablonski D."/>
        </authorList>
    </citation>
    <scope>NUCLEOTIDE SEQUENCE</scope>
    <source>
        <strain evidence="6">faydin-H75</strain>
        <strain evidence="4">Faydin-H76</strain>
    </source>
</reference>
<reference evidence="3" key="2">
    <citation type="submission" date="2023-07" db="EMBL/GenBank/DDBJ databases">
        <authorList>
            <person name="Aydin F."/>
            <person name="Tarhane S."/>
            <person name="Saticioglu I.B."/>
            <person name="Karakaya E."/>
            <person name="Abay S."/>
            <person name="Guran O."/>
            <person name="Bozkurt E."/>
            <person name="Uzum N."/>
            <person name="Olgun K."/>
            <person name="Jablonski D."/>
        </authorList>
    </citation>
    <scope>NUCLEOTIDE SEQUENCE</scope>
    <source>
        <strain evidence="3">Faydin-H75</strain>
    </source>
</reference>
<dbReference type="SUPFAM" id="SSF56349">
    <property type="entry name" value="DNA breaking-rejoining enzymes"/>
    <property type="match status" value="1"/>
</dbReference>
<dbReference type="EMBL" id="JAUPEV010000018">
    <property type="protein sequence ID" value="MDO7253926.1"/>
    <property type="molecule type" value="Genomic_DNA"/>
</dbReference>
<dbReference type="InterPro" id="IPR011010">
    <property type="entry name" value="DNA_brk_join_enz"/>
</dbReference>
<proteinExistence type="predicted"/>
<keyword evidence="1" id="KW-0233">DNA recombination</keyword>
<keyword evidence="6" id="KW-1185">Reference proteome</keyword>
<dbReference type="EMBL" id="JAUYZK010000016">
    <property type="protein sequence ID" value="MDP2539777.1"/>
    <property type="molecule type" value="Genomic_DNA"/>
</dbReference>
<dbReference type="GO" id="GO:0015074">
    <property type="term" value="P:DNA integration"/>
    <property type="evidence" value="ECO:0007669"/>
    <property type="project" value="InterPro"/>
</dbReference>
<dbReference type="InterPro" id="IPR013762">
    <property type="entry name" value="Integrase-like_cat_sf"/>
</dbReference>
<name>A0AA90PK74_9HELI</name>
<dbReference type="AlphaFoldDB" id="A0AA90PK74"/>
<dbReference type="InterPro" id="IPR002104">
    <property type="entry name" value="Integrase_catalytic"/>
</dbReference>
<evidence type="ECO:0000313" key="3">
    <source>
        <dbReference type="EMBL" id="MDO7253926.1"/>
    </source>
</evidence>
<dbReference type="PANTHER" id="PTHR30349:SF64">
    <property type="entry name" value="PROPHAGE INTEGRASE INTD-RELATED"/>
    <property type="match status" value="1"/>
</dbReference>
<reference evidence="3 5" key="3">
    <citation type="journal article" date="2024" name="Syst. Appl. Microbiol.">
        <title>Helicobacter cappadocius sp. nov., from lizards: The first psychrotrophic Helicobacter species.</title>
        <authorList>
            <person name="Aydin F."/>
            <person name="Tarhane S."/>
            <person name="Karakaya E."/>
            <person name="Abay S."/>
            <person name="Kayman T."/>
            <person name="Guran O."/>
            <person name="Bozkurt E."/>
            <person name="Uzum N."/>
            <person name="Avci A."/>
            <person name="Olgun K."/>
            <person name="Jablonski D."/>
            <person name="Guran C."/>
            <person name="Burcin Saticioglu I."/>
        </authorList>
    </citation>
    <scope>NUCLEOTIDE SEQUENCE [LARGE SCALE GENOMIC DNA]</scope>
    <source>
        <strain evidence="3">Faydin-H75</strain>
        <strain evidence="5">faydin-H76</strain>
    </source>
</reference>
<feature type="domain" description="Tyr recombinase" evidence="2">
    <location>
        <begin position="158"/>
        <end position="348"/>
    </location>
</feature>
<dbReference type="Proteomes" id="UP001177258">
    <property type="component" value="Unassembled WGS sequence"/>
</dbReference>
<dbReference type="PROSITE" id="PS51898">
    <property type="entry name" value="TYR_RECOMBINASE"/>
    <property type="match status" value="1"/>
</dbReference>
<dbReference type="GO" id="GO:0006310">
    <property type="term" value="P:DNA recombination"/>
    <property type="evidence" value="ECO:0007669"/>
    <property type="project" value="UniProtKB-KW"/>
</dbReference>
<accession>A0AA90PK74</accession>
<evidence type="ECO:0000313" key="5">
    <source>
        <dbReference type="Proteomes" id="UP001177258"/>
    </source>
</evidence>
<evidence type="ECO:0000313" key="4">
    <source>
        <dbReference type="EMBL" id="MDP2539777.1"/>
    </source>
</evidence>
<dbReference type="Pfam" id="PF00589">
    <property type="entry name" value="Phage_integrase"/>
    <property type="match status" value="1"/>
</dbReference>
<dbReference type="GO" id="GO:0003677">
    <property type="term" value="F:DNA binding"/>
    <property type="evidence" value="ECO:0007669"/>
    <property type="project" value="InterPro"/>
</dbReference>
<dbReference type="Proteomes" id="UP001240777">
    <property type="component" value="Unassembled WGS sequence"/>
</dbReference>
<dbReference type="Gene3D" id="1.10.443.10">
    <property type="entry name" value="Intergrase catalytic core"/>
    <property type="match status" value="1"/>
</dbReference>
<comment type="caution">
    <text evidence="4">The sequence shown here is derived from an EMBL/GenBank/DDBJ whole genome shotgun (WGS) entry which is preliminary data.</text>
</comment>
<dbReference type="InterPro" id="IPR041308">
    <property type="entry name" value="Xer_N"/>
</dbReference>
<evidence type="ECO:0000313" key="6">
    <source>
        <dbReference type="Proteomes" id="UP001240777"/>
    </source>
</evidence>
<organism evidence="4 5">
    <name type="scientific">Helicobacter cappadocius</name>
    <dbReference type="NCBI Taxonomy" id="3063998"/>
    <lineage>
        <taxon>Bacteria</taxon>
        <taxon>Pseudomonadati</taxon>
        <taxon>Campylobacterota</taxon>
        <taxon>Epsilonproteobacteria</taxon>
        <taxon>Campylobacterales</taxon>
        <taxon>Helicobacteraceae</taxon>
        <taxon>Helicobacter</taxon>
    </lineage>
</organism>